<protein>
    <submittedName>
        <fullName evidence="4">ATSP</fullName>
    </submittedName>
</protein>
<dbReference type="Pfam" id="PF07771">
    <property type="entry name" value="TSGP1"/>
    <property type="match status" value="1"/>
</dbReference>
<dbReference type="GO" id="GO:0005576">
    <property type="term" value="C:extracellular region"/>
    <property type="evidence" value="ECO:0007669"/>
    <property type="project" value="UniProtKB-SubCell"/>
</dbReference>
<evidence type="ECO:0000313" key="4">
    <source>
        <dbReference type="EMBL" id="ABI52732.1"/>
    </source>
</evidence>
<evidence type="ECO:0000256" key="1">
    <source>
        <dbReference type="ARBA" id="ARBA00004613"/>
    </source>
</evidence>
<feature type="compositionally biased region" description="Basic and acidic residues" evidence="3">
    <location>
        <begin position="110"/>
        <end position="121"/>
    </location>
</feature>
<evidence type="ECO:0000256" key="2">
    <source>
        <dbReference type="ARBA" id="ARBA00022525"/>
    </source>
</evidence>
<dbReference type="CDD" id="cd23501">
    <property type="entry name" value="TSLPI_Salp14_NTD"/>
    <property type="match status" value="1"/>
</dbReference>
<feature type="compositionally biased region" description="Acidic residues" evidence="3">
    <location>
        <begin position="130"/>
        <end position="144"/>
    </location>
</feature>
<dbReference type="AlphaFoldDB" id="Q09JN1"/>
<name>Q09JN1_ARGMO</name>
<feature type="region of interest" description="Disordered" evidence="3">
    <location>
        <begin position="81"/>
        <end position="144"/>
    </location>
</feature>
<evidence type="ECO:0000256" key="3">
    <source>
        <dbReference type="SAM" id="MobiDB-lite"/>
    </source>
</evidence>
<comment type="subcellular location">
    <subcellularLocation>
        <location evidence="1">Secreted</location>
    </subcellularLocation>
</comment>
<proteinExistence type="evidence at transcript level"/>
<keyword evidence="2" id="KW-0964">Secreted</keyword>
<dbReference type="EMBL" id="DQ886815">
    <property type="protein sequence ID" value="ABI52732.1"/>
    <property type="molecule type" value="mRNA"/>
</dbReference>
<sequence>MILLLLFVAGAAAQYEEVFRGMIKACETKDVDERGGCMYYCGRDEASGRWKYGLIKDGAICKYGTGQGVCFGGLCHYRDLSKPGEDSVTKPPGPPRAGGGTGEETSPSEPQKEQPSEEGKAGEVTTSGIPEEEEEEEEEDEEEK</sequence>
<organism evidence="4">
    <name type="scientific">Argas monolakensis</name>
    <name type="common">Mono lake bird tick</name>
    <dbReference type="NCBI Taxonomy" id="34602"/>
    <lineage>
        <taxon>Eukaryota</taxon>
        <taxon>Metazoa</taxon>
        <taxon>Ecdysozoa</taxon>
        <taxon>Arthropoda</taxon>
        <taxon>Chelicerata</taxon>
        <taxon>Arachnida</taxon>
        <taxon>Acari</taxon>
        <taxon>Parasitiformes</taxon>
        <taxon>Ixodida</taxon>
        <taxon>Ixodoidea</taxon>
        <taxon>Argasidae</taxon>
        <taxon>Argasinae</taxon>
        <taxon>Argas</taxon>
    </lineage>
</organism>
<reference evidence="4" key="1">
    <citation type="journal article" date="2008" name="Insect Biochem. Mol. Biol.">
        <title>Comparative sialomics between hard and soft ticks: implications for the evolution of blood-feeding behavior.</title>
        <authorList>
            <person name="Mans B.J."/>
            <person name="Andersen J.F."/>
            <person name="Francischetti I.M."/>
            <person name="Valenzuela J.G."/>
            <person name="Schwan T.G."/>
            <person name="Pham V.M."/>
            <person name="Garfield M.K."/>
            <person name="Hammer C.H."/>
            <person name="Ribeiro J.M."/>
        </authorList>
    </citation>
    <scope>NUCLEOTIDE SEQUENCE</scope>
    <source>
        <strain evidence="4">AM-256</strain>
        <tissue evidence="4">Adult salivary gland</tissue>
    </source>
</reference>
<dbReference type="InterPro" id="IPR011694">
    <property type="entry name" value="Ixonnexin-like"/>
</dbReference>
<accession>Q09JN1</accession>